<dbReference type="PATRIC" id="fig|1638788.3.peg.3188"/>
<accession>A0A0K1S216</accession>
<organism evidence="1 2">
    <name type="scientific">Microcystis panniformis FACHB-1757</name>
    <dbReference type="NCBI Taxonomy" id="1638788"/>
    <lineage>
        <taxon>Bacteria</taxon>
        <taxon>Bacillati</taxon>
        <taxon>Cyanobacteriota</taxon>
        <taxon>Cyanophyceae</taxon>
        <taxon>Oscillatoriophycideae</taxon>
        <taxon>Chroococcales</taxon>
        <taxon>Microcystaceae</taxon>
        <taxon>Microcystis</taxon>
    </lineage>
</organism>
<sequence length="54" mass="5784">MGSIYNSTQFCKLNPSTLNKLLSLETTIKLLTIAVAAIKISSVCMGNPLNLRSA</sequence>
<evidence type="ECO:0000313" key="1">
    <source>
        <dbReference type="EMBL" id="AKV68177.1"/>
    </source>
</evidence>
<keyword evidence="2" id="KW-1185">Reference proteome</keyword>
<dbReference type="AlphaFoldDB" id="A0A0K1S216"/>
<protein>
    <submittedName>
        <fullName evidence="1">Uncharacterized protein</fullName>
    </submittedName>
</protein>
<gene>
    <name evidence="1" type="ORF">VL20_3162</name>
</gene>
<dbReference type="Proteomes" id="UP000068167">
    <property type="component" value="Chromosome"/>
</dbReference>
<dbReference type="EMBL" id="CP011339">
    <property type="protein sequence ID" value="AKV68177.1"/>
    <property type="molecule type" value="Genomic_DNA"/>
</dbReference>
<dbReference type="KEGG" id="mpk:VL20_3162"/>
<reference evidence="1 2" key="1">
    <citation type="journal article" date="2016" name="Stand. Genomic Sci.">
        <title>Complete genome sequence and genomic characterization of Microcystis panniformis FACHB 1757 by third-generation sequencing.</title>
        <authorList>
            <person name="Zhang J.Y."/>
            <person name="Guan R."/>
            <person name="Zhang H.J."/>
            <person name="Li H."/>
            <person name="Xiao P."/>
            <person name="Yu G.L."/>
            <person name="Du L."/>
            <person name="Cao D.M."/>
            <person name="Zhu B.C."/>
            <person name="Li R.H."/>
            <person name="Lu Z.H."/>
        </authorList>
    </citation>
    <scope>NUCLEOTIDE SEQUENCE [LARGE SCALE GENOMIC DNA]</scope>
    <source>
        <strain evidence="1 2">FACHB-1757</strain>
    </source>
</reference>
<evidence type="ECO:0000313" key="2">
    <source>
        <dbReference type="Proteomes" id="UP000068167"/>
    </source>
</evidence>
<proteinExistence type="predicted"/>
<name>A0A0K1S216_9CHRO</name>